<dbReference type="InterPro" id="IPR010291">
    <property type="entry name" value="Ion_channel_UNC-93"/>
</dbReference>
<comment type="similarity">
    <text evidence="2">Belongs to the unc-93 family.</text>
</comment>
<evidence type="ECO:0000256" key="3">
    <source>
        <dbReference type="ARBA" id="ARBA00022692"/>
    </source>
</evidence>
<feature type="transmembrane region" description="Helical" evidence="7">
    <location>
        <begin position="616"/>
        <end position="633"/>
    </location>
</feature>
<evidence type="ECO:0000256" key="1">
    <source>
        <dbReference type="ARBA" id="ARBA00004141"/>
    </source>
</evidence>
<evidence type="ECO:0000256" key="4">
    <source>
        <dbReference type="ARBA" id="ARBA00022989"/>
    </source>
</evidence>
<dbReference type="EMBL" id="CABPRJ010001897">
    <property type="protein sequence ID" value="VVC39725.1"/>
    <property type="molecule type" value="Genomic_DNA"/>
</dbReference>
<dbReference type="GO" id="GO:0043266">
    <property type="term" value="P:regulation of potassium ion transport"/>
    <property type="evidence" value="ECO:0007669"/>
    <property type="project" value="TreeGrafter"/>
</dbReference>
<dbReference type="AlphaFoldDB" id="A0A5E4NB86"/>
<dbReference type="GO" id="GO:0055120">
    <property type="term" value="C:striated muscle dense body"/>
    <property type="evidence" value="ECO:0007669"/>
    <property type="project" value="TreeGrafter"/>
</dbReference>
<dbReference type="OrthoDB" id="10010517at2759"/>
<name>A0A5E4NB86_9HEMI</name>
<feature type="compositionally biased region" description="Polar residues" evidence="6">
    <location>
        <begin position="86"/>
        <end position="101"/>
    </location>
</feature>
<accession>A0A5E4NB86</accession>
<feature type="transmembrane region" description="Helical" evidence="7">
    <location>
        <begin position="500"/>
        <end position="519"/>
    </location>
</feature>
<dbReference type="SUPFAM" id="SSF103473">
    <property type="entry name" value="MFS general substrate transporter"/>
    <property type="match status" value="1"/>
</dbReference>
<feature type="transmembrane region" description="Helical" evidence="7">
    <location>
        <begin position="407"/>
        <end position="427"/>
    </location>
</feature>
<dbReference type="GO" id="GO:0006937">
    <property type="term" value="P:regulation of muscle contraction"/>
    <property type="evidence" value="ECO:0007669"/>
    <property type="project" value="TreeGrafter"/>
</dbReference>
<dbReference type="InterPro" id="IPR051951">
    <property type="entry name" value="UNC-93_regulatory"/>
</dbReference>
<dbReference type="PANTHER" id="PTHR19444:SF11">
    <property type="entry name" value="UNC93-LIKE PROTEIN"/>
    <property type="match status" value="1"/>
</dbReference>
<keyword evidence="5 7" id="KW-0472">Membrane</keyword>
<sequence length="652" mass="69924">MGSLPNLHELSKSDRLVVPAPIRLSPNPGGSGGGGGGRVSTGNSGGGGGTRAHHRRLQQTNSLCTGNFYGVMDRLADMQINEKPFSPTSMRSTASTTNRQLATSAAAAASVPAPTGNKRRDSQSSSAGASSVRRLIQVVRSTPSNSGPAYNRRLLCRNYVTLCLGHGAAAAALIPFLALQGSISAWWWPDQLKHVNGSLTTVTTDIGSALLSGMFGMAAVSALFGPTAVSRLGTRTCLIAGYLVAVVFIAVHLYPKVSILLPGYLLMGTWMGCWTASRTAVLMTLSSKIAYVLSDKEECELEGNGRREAVAMNLGRGLQMAHDVGLIVGNAFVAYMIASNMRSDDIVGTMFARGGDGRGTDRTCGSVACPLVNQNKINIGQAGNSSYNQTLFDVRNYMVLPCKTTQLLASVFAGCCFVGVAVTATFMTRIRLFGHSATSDKRKSDITRSFIAIRDAFRNPKLQMIAPLSVFIGLEQGFIYTDFTKFYVVCSVGVSNVPTVLLSLGVLQLVAGFTVSLILQHFKRYHIIMIGCVFHACLLMVLIKWKPSGDDAALLYVIAAAWGVCNAIWDTLSFNFVVSLYPDNWHGPMAHAYFFQYGGMALAFGLHGAVCNATKLYCMSGALAVAVALYGWLEWRLRLTRRRRLAAPANRS</sequence>
<evidence type="ECO:0000313" key="9">
    <source>
        <dbReference type="Proteomes" id="UP000325440"/>
    </source>
</evidence>
<feature type="transmembrane region" description="Helical" evidence="7">
    <location>
        <begin position="261"/>
        <end position="281"/>
    </location>
</feature>
<evidence type="ECO:0000313" key="8">
    <source>
        <dbReference type="EMBL" id="VVC39725.1"/>
    </source>
</evidence>
<dbReference type="GO" id="GO:0015459">
    <property type="term" value="F:potassium channel regulator activity"/>
    <property type="evidence" value="ECO:0007669"/>
    <property type="project" value="TreeGrafter"/>
</dbReference>
<dbReference type="Pfam" id="PF05978">
    <property type="entry name" value="UNC-93"/>
    <property type="match status" value="1"/>
</dbReference>
<comment type="subcellular location">
    <subcellularLocation>
        <location evidence="1">Membrane</location>
        <topology evidence="1">Multi-pass membrane protein</topology>
    </subcellularLocation>
</comment>
<feature type="transmembrane region" description="Helical" evidence="7">
    <location>
        <begin position="526"/>
        <end position="543"/>
    </location>
</feature>
<dbReference type="InterPro" id="IPR036259">
    <property type="entry name" value="MFS_trans_sf"/>
</dbReference>
<reference evidence="8 9" key="1">
    <citation type="submission" date="2019-08" db="EMBL/GenBank/DDBJ databases">
        <authorList>
            <person name="Alioto T."/>
            <person name="Alioto T."/>
            <person name="Gomez Garrido J."/>
        </authorList>
    </citation>
    <scope>NUCLEOTIDE SEQUENCE [LARGE SCALE GENOMIC DNA]</scope>
</reference>
<keyword evidence="9" id="KW-1185">Reference proteome</keyword>
<proteinExistence type="inferred from homology"/>
<dbReference type="GO" id="GO:0005886">
    <property type="term" value="C:plasma membrane"/>
    <property type="evidence" value="ECO:0007669"/>
    <property type="project" value="TreeGrafter"/>
</dbReference>
<feature type="transmembrane region" description="Helical" evidence="7">
    <location>
        <begin position="159"/>
        <end position="186"/>
    </location>
</feature>
<evidence type="ECO:0000256" key="5">
    <source>
        <dbReference type="ARBA" id="ARBA00023136"/>
    </source>
</evidence>
<feature type="region of interest" description="Disordered" evidence="6">
    <location>
        <begin position="20"/>
        <end position="59"/>
    </location>
</feature>
<keyword evidence="3 7" id="KW-0812">Transmembrane</keyword>
<gene>
    <name evidence="8" type="ORF">CINCED_3A002795</name>
</gene>
<organism evidence="8 9">
    <name type="scientific">Cinara cedri</name>
    <dbReference type="NCBI Taxonomy" id="506608"/>
    <lineage>
        <taxon>Eukaryota</taxon>
        <taxon>Metazoa</taxon>
        <taxon>Ecdysozoa</taxon>
        <taxon>Arthropoda</taxon>
        <taxon>Hexapoda</taxon>
        <taxon>Insecta</taxon>
        <taxon>Pterygota</taxon>
        <taxon>Neoptera</taxon>
        <taxon>Paraneoptera</taxon>
        <taxon>Hemiptera</taxon>
        <taxon>Sternorrhyncha</taxon>
        <taxon>Aphidomorpha</taxon>
        <taxon>Aphidoidea</taxon>
        <taxon>Aphididae</taxon>
        <taxon>Lachninae</taxon>
        <taxon>Cinara</taxon>
    </lineage>
</organism>
<dbReference type="Gene3D" id="1.20.1250.20">
    <property type="entry name" value="MFS general substrate transporter like domains"/>
    <property type="match status" value="2"/>
</dbReference>
<feature type="region of interest" description="Disordered" evidence="6">
    <location>
        <begin position="84"/>
        <end position="129"/>
    </location>
</feature>
<evidence type="ECO:0000256" key="7">
    <source>
        <dbReference type="SAM" id="Phobius"/>
    </source>
</evidence>
<evidence type="ECO:0000256" key="6">
    <source>
        <dbReference type="SAM" id="MobiDB-lite"/>
    </source>
</evidence>
<feature type="transmembrane region" description="Helical" evidence="7">
    <location>
        <begin position="237"/>
        <end position="255"/>
    </location>
</feature>
<feature type="transmembrane region" description="Helical" evidence="7">
    <location>
        <begin position="555"/>
        <end position="578"/>
    </location>
</feature>
<evidence type="ECO:0000256" key="2">
    <source>
        <dbReference type="ARBA" id="ARBA00009172"/>
    </source>
</evidence>
<feature type="compositionally biased region" description="Low complexity" evidence="6">
    <location>
        <begin position="102"/>
        <end position="115"/>
    </location>
</feature>
<dbReference type="PANTHER" id="PTHR19444">
    <property type="entry name" value="UNC-93 RELATED"/>
    <property type="match status" value="1"/>
</dbReference>
<feature type="transmembrane region" description="Helical" evidence="7">
    <location>
        <begin position="590"/>
        <end position="610"/>
    </location>
</feature>
<feature type="compositionally biased region" description="Gly residues" evidence="6">
    <location>
        <begin position="29"/>
        <end position="50"/>
    </location>
</feature>
<dbReference type="Proteomes" id="UP000325440">
    <property type="component" value="Unassembled WGS sequence"/>
</dbReference>
<protein>
    <submittedName>
        <fullName evidence="8">Major facilitator superfamily domain</fullName>
    </submittedName>
</protein>
<feature type="transmembrane region" description="Helical" evidence="7">
    <location>
        <begin position="206"/>
        <end position="225"/>
    </location>
</feature>
<keyword evidence="4 7" id="KW-1133">Transmembrane helix</keyword>